<reference evidence="3" key="1">
    <citation type="journal article" date="2024" name="Syst. Appl. Microbiol.">
        <title>First single-strain enrichments of Electrothrix cable bacteria, description of E. aestuarii sp. nov. and E. rattekaaiensis sp. nov., and proposal of a cable bacteria taxonomy following the rules of the SeqCode.</title>
        <authorList>
            <person name="Plum-Jensen L.E."/>
            <person name="Schramm A."/>
            <person name="Marshall I.P.G."/>
        </authorList>
    </citation>
    <scope>NUCLEOTIDE SEQUENCE</scope>
    <source>
        <strain evidence="3">Rat1</strain>
    </source>
</reference>
<feature type="compositionally biased region" description="Acidic residues" evidence="1">
    <location>
        <begin position="33"/>
        <end position="90"/>
    </location>
</feature>
<dbReference type="AlphaFoldDB" id="A0AAU8LUV4"/>
<protein>
    <submittedName>
        <fullName evidence="3">Uncharacterized protein</fullName>
    </submittedName>
</protein>
<evidence type="ECO:0000256" key="2">
    <source>
        <dbReference type="SAM" id="SignalP"/>
    </source>
</evidence>
<feature type="signal peptide" evidence="2">
    <location>
        <begin position="1"/>
        <end position="28"/>
    </location>
</feature>
<organism evidence="3">
    <name type="scientific">Candidatus Electrothrix aestuarii</name>
    <dbReference type="NCBI Taxonomy" id="3062594"/>
    <lineage>
        <taxon>Bacteria</taxon>
        <taxon>Pseudomonadati</taxon>
        <taxon>Thermodesulfobacteriota</taxon>
        <taxon>Desulfobulbia</taxon>
        <taxon>Desulfobulbales</taxon>
        <taxon>Desulfobulbaceae</taxon>
        <taxon>Candidatus Electrothrix</taxon>
    </lineage>
</organism>
<gene>
    <name evidence="3" type="ORF">Q3M24_20575</name>
</gene>
<feature type="chain" id="PRO_5043818102" evidence="2">
    <location>
        <begin position="29"/>
        <end position="90"/>
    </location>
</feature>
<evidence type="ECO:0000256" key="1">
    <source>
        <dbReference type="SAM" id="MobiDB-lite"/>
    </source>
</evidence>
<sequence>MKSNAIKMMILLLATALLCFGTTMTVSASVDGADSDEPAIEATDDGSGAEEAIEETDEETDEESSDDMAGEEEGDDGEAEDEAADEAPAE</sequence>
<feature type="region of interest" description="Disordered" evidence="1">
    <location>
        <begin position="28"/>
        <end position="90"/>
    </location>
</feature>
<name>A0AAU8LUV4_9BACT</name>
<accession>A0AAU8LUV4</accession>
<dbReference type="EMBL" id="CP159373">
    <property type="protein sequence ID" value="XCN72660.1"/>
    <property type="molecule type" value="Genomic_DNA"/>
</dbReference>
<reference evidence="3" key="2">
    <citation type="submission" date="2024-06" db="EMBL/GenBank/DDBJ databases">
        <authorList>
            <person name="Plum-Jensen L.E."/>
            <person name="Schramm A."/>
            <person name="Marshall I.P.G."/>
        </authorList>
    </citation>
    <scope>NUCLEOTIDE SEQUENCE</scope>
    <source>
        <strain evidence="3">Rat1</strain>
    </source>
</reference>
<dbReference type="KEGG" id="eaj:Q3M24_20575"/>
<evidence type="ECO:0000313" key="3">
    <source>
        <dbReference type="EMBL" id="XCN72660.1"/>
    </source>
</evidence>
<keyword evidence="2" id="KW-0732">Signal</keyword>
<proteinExistence type="predicted"/>